<feature type="transmembrane region" description="Helical" evidence="2">
    <location>
        <begin position="33"/>
        <end position="51"/>
    </location>
</feature>
<keyword evidence="4" id="KW-0614">Plasmid</keyword>
<dbReference type="InterPro" id="IPR012931">
    <property type="entry name" value="TraG_N_Proteobacteria"/>
</dbReference>
<name>D5MPD4_PSEPU</name>
<feature type="compositionally biased region" description="Low complexity" evidence="1">
    <location>
        <begin position="1032"/>
        <end position="1045"/>
    </location>
</feature>
<dbReference type="EMBL" id="AB434906">
    <property type="protein sequence ID" value="BAJ06480.1"/>
    <property type="molecule type" value="Genomic_DNA"/>
</dbReference>
<reference evidence="4" key="1">
    <citation type="journal article" date="1981" name="J. Bacteriol.">
        <title>Isolation and characterization of spontaneously occurring TOL plasmid mutants of Pseudomonas putida HS1.</title>
        <authorList>
            <person name="Kunz D.A."/>
            <person name="Chapman P.J."/>
        </authorList>
    </citation>
    <scope>NUCLEOTIDE SEQUENCE</scope>
    <source>
        <strain evidence="4">HS1</strain>
        <plasmid evidence="4">pDK1</plasmid>
    </source>
</reference>
<feature type="compositionally biased region" description="Polar residues" evidence="1">
    <location>
        <begin position="477"/>
        <end position="488"/>
    </location>
</feature>
<feature type="transmembrane region" description="Helical" evidence="2">
    <location>
        <begin position="95"/>
        <end position="113"/>
    </location>
</feature>
<proteinExistence type="predicted"/>
<reference evidence="4" key="5">
    <citation type="journal article" date="1991" name="J. Bacteriol.">
        <title>Nucleotide sequence of xylE from the TOL pDK1 plasmid and structural comparison with isofunctional catechol-2,3-dioxygenase genes from TOL, pWW0 and NAH7.</title>
        <authorList>
            <person name="Benjamin R.C."/>
            <person name="Voss J.A."/>
            <person name="Kunz D.A."/>
        </authorList>
    </citation>
    <scope>NUCLEOTIDE SEQUENCE</scope>
    <source>
        <strain evidence="4">HS1</strain>
        <plasmid evidence="4">pDK1</plasmid>
    </source>
</reference>
<evidence type="ECO:0000313" key="4">
    <source>
        <dbReference type="EMBL" id="BAJ06480.1"/>
    </source>
</evidence>
<protein>
    <submittedName>
        <fullName evidence="4">Sex pilus assembly protein</fullName>
    </submittedName>
</protein>
<evidence type="ECO:0000256" key="1">
    <source>
        <dbReference type="SAM" id="MobiDB-lite"/>
    </source>
</evidence>
<feature type="region of interest" description="Disordered" evidence="1">
    <location>
        <begin position="469"/>
        <end position="488"/>
    </location>
</feature>
<feature type="transmembrane region" description="Helical" evidence="2">
    <location>
        <begin position="58"/>
        <end position="75"/>
    </location>
</feature>
<geneLocation type="plasmid" evidence="4">
    <name>pDK1</name>
</geneLocation>
<accession>D5MPD4</accession>
<feature type="compositionally biased region" description="Pro residues" evidence="1">
    <location>
        <begin position="1100"/>
        <end position="1115"/>
    </location>
</feature>
<keyword evidence="2" id="KW-0472">Membrane</keyword>
<reference evidence="4" key="9">
    <citation type="journal article" date="2012" name="Environ. Microbiol.">
        <title>ParI, an orphan ParA family protein from Pseudomonas putida KT2440-specific genomic island, interferes with the partition system of IncP-7 plasmids.</title>
        <authorList>
            <person name="Miyakoshi M."/>
            <person name="Shintani M."/>
            <person name="Inoue K."/>
            <person name="Terabayashi T."/>
            <person name="Sai F."/>
            <person name="Ohkuma M."/>
            <person name="Nojiri H."/>
            <person name="Nagata Y."/>
            <person name="Tsuda M."/>
        </authorList>
    </citation>
    <scope>NUCLEOTIDE SEQUENCE</scope>
    <source>
        <strain evidence="4">HS1</strain>
        <plasmid evidence="4">pDK1</plasmid>
    </source>
</reference>
<feature type="region of interest" description="Disordered" evidence="1">
    <location>
        <begin position="1021"/>
        <end position="1135"/>
    </location>
</feature>
<feature type="compositionally biased region" description="Low complexity" evidence="1">
    <location>
        <begin position="1063"/>
        <end position="1076"/>
    </location>
</feature>
<dbReference type="AlphaFoldDB" id="D5MPD4"/>
<reference evidence="4" key="4">
    <citation type="journal article" date="1990" name="SAAS Bull. Biochem. Biotechnol.">
        <title>Molecular cloning of the xylL-xylE region from the P. putida TOL plasmid, pDK1.</title>
        <authorList>
            <person name="Voss J.A."/>
            <person name="Khedairy H."/>
            <person name="Baker R.F."/>
            <person name="Benjamin R.C."/>
        </authorList>
    </citation>
    <scope>NUCLEOTIDE SEQUENCE</scope>
    <source>
        <strain evidence="4">HS1</strain>
        <plasmid evidence="4">pDK1</plasmid>
    </source>
</reference>
<reference evidence="4" key="3">
    <citation type="journal article" date="1988" name="J. Gen. Microbiol.">
        <title>Physical and functional mapping of two cointegrate plasmids derived from RP4 and TOL plasmid pDK1.</title>
        <authorList>
            <person name="Shaw L.E."/>
            <person name="Williams P.A."/>
        </authorList>
    </citation>
    <scope>NUCLEOTIDE SEQUENCE</scope>
    <source>
        <strain evidence="4">HS1</strain>
        <plasmid evidence="4">pDK1</plasmid>
    </source>
</reference>
<keyword evidence="2" id="KW-1133">Transmembrane helix</keyword>
<feature type="domain" description="TraG N-terminal Proteobacteria" evidence="3">
    <location>
        <begin position="4"/>
        <end position="469"/>
    </location>
</feature>
<feature type="region of interest" description="Disordered" evidence="1">
    <location>
        <begin position="603"/>
        <end position="629"/>
    </location>
</feature>
<evidence type="ECO:0000256" key="2">
    <source>
        <dbReference type="SAM" id="Phobius"/>
    </source>
</evidence>
<evidence type="ECO:0000259" key="3">
    <source>
        <dbReference type="Pfam" id="PF07916"/>
    </source>
</evidence>
<reference evidence="4" key="6">
    <citation type="journal article" date="1992" name="Nucleic Acids Res.">
        <title>Identical resolvases are encoded by Pseudomonas TOL plasmids pWW53 and pDK1.</title>
        <authorList>
            <person name="Assinder S.J."/>
            <person name="De Marco P."/>
            <person name="Sayers J.R."/>
            <person name="Shaw L.E."/>
            <person name="Winson M.K."/>
            <person name="Williams P.A."/>
        </authorList>
    </citation>
    <scope>NUCLEOTIDE SEQUENCE</scope>
    <source>
        <strain evidence="4">HS1</strain>
        <plasmid evidence="4">pDK1</plasmid>
    </source>
</reference>
<feature type="compositionally biased region" description="Polar residues" evidence="1">
    <location>
        <begin position="617"/>
        <end position="626"/>
    </location>
</feature>
<gene>
    <name evidence="4" type="primary">trhG</name>
</gene>
<feature type="transmembrane region" description="Helical" evidence="2">
    <location>
        <begin position="342"/>
        <end position="362"/>
    </location>
</feature>
<reference evidence="4" key="8">
    <citation type="journal article" date="2010" name="J. Bacteriol.">
        <title>Complete Nucleotide Sequence of TOL Plasmid pDK1 Provides Evidence for Evolutionary History of IncP-7 Catabolic Plasmids.</title>
        <authorList>
            <person name="Yano H."/>
            <person name="Miyakoshi M."/>
            <person name="Ohshima K."/>
            <person name="Tabata M."/>
            <person name="Nagara Y."/>
            <person name="Hattori M."/>
            <person name="Tsuda M."/>
        </authorList>
    </citation>
    <scope>NUCLEOTIDE SEQUENCE</scope>
    <source>
        <strain evidence="4">HS1</strain>
        <plasmid evidence="4">pDK1</plasmid>
    </source>
</reference>
<organism evidence="4">
    <name type="scientific">Pseudomonas putida</name>
    <name type="common">Arthrobacter siderocapsulatus</name>
    <dbReference type="NCBI Taxonomy" id="303"/>
    <lineage>
        <taxon>Bacteria</taxon>
        <taxon>Pseudomonadati</taxon>
        <taxon>Pseudomonadota</taxon>
        <taxon>Gammaproteobacteria</taxon>
        <taxon>Pseudomonadales</taxon>
        <taxon>Pseudomonadaceae</taxon>
        <taxon>Pseudomonas</taxon>
    </lineage>
</organism>
<reference evidence="4" key="2">
    <citation type="journal article" date="1981" name="J. Bacteriol.">
        <title>Metabolism of allylglycine and cis-crotylglycine by Pseudomonas putida (arvilla) mt-2 harboring a TOL plasmid.</title>
        <authorList>
            <person name="Kunz D.A."/>
            <person name="Ribbons D.W."/>
            <person name="Chapman P.J."/>
        </authorList>
    </citation>
    <scope>NUCLEOTIDE SEQUENCE</scope>
    <source>
        <strain evidence="4">HS1</strain>
        <plasmid evidence="4">pDK1</plasmid>
    </source>
</reference>
<reference evidence="4" key="7">
    <citation type="journal article" date="1993" name="J. Gen. Microbiol.">
        <title>A comparison of the multiple alleles of xylS carried by TOL plasmids pWW53 and pDK1 and its implications for their evolutionary relationship.</title>
        <authorList>
            <person name="Assinder S.J."/>
            <person name="de Marco P."/>
            <person name="Osborne D.J."/>
            <person name="Poh C.L."/>
            <person name="Shaw L.E."/>
            <person name="Winson M.K."/>
            <person name="Williams P.A."/>
        </authorList>
    </citation>
    <scope>NUCLEOTIDE SEQUENCE</scope>
    <source>
        <strain evidence="4">HS1</strain>
        <plasmid evidence="4">pDK1</plasmid>
    </source>
</reference>
<sequence>MDFTIYTTGSAEFLEIMLNACAMITGSGDAEDLARIGALIGLFLLAFQAVFNNQAITFGKAGLVLVLYMMFYGPTATTVIEDTVSSQVRVVDNVPLGPAFVGSVISTVAYGITKTAEQAFSTPSMTDYGLFSSLSTLSKVRDALRNPMALDGFQNYRKADGWDLPRSVNEYMTFCSLNPVALRTDKTLTDLYRSPGWAEVLSNQNSSMFIYVYDGTAGTMKSCAEARSFLNAHLQNVYTDVLEDILQKGFSEEAKTNRMTSGIQVQAATDQAIQSLALSSKSAQDYVLTSLIAPIFNDSRVDAMNHWQEQRAAMALRESLNQQEIQWAGKGDSFKHYMRPMIAFFEGMLYAMTPFMAFALLLGGPGLSILGKYLVLPLAVGLWMPLLSIVNAFTLWYAGSQMEAVFNGYDPTGSGFAMLQLMDIDKAIGKALGIGGLLAASVPPLALFIVSGSAMVANSVMSQMTAGDKFKSEDVTPRSQESAPVLSTNASFTSDQVSAGVAKTGTPQLAETISSEQAASAVVQSANMASQTATSQYQESLKAAGQQLNSSATGRQALAQIGENLSAGSVLSSNASYNEAKESLRSLGFSESSLNQATSNAAMGISTPLGGMKRSDNTSADTMTQESRAKAEKALAQLTQSVQATDSSTLTFATGDAFSSSALAQQSASNTDEIGKTRSSALQAQQTYSQASAQQDSIKAGQSLNLRDAGVKALTRGLGRNETALALEKMAGQTESGKDLYKQAFGSQSIQDMSKDTSERRAMAAIRAINQDGRLGELLMSPYNPFDFNVNQGDASANAGITGDAARATAGTDAIGGRFDAKWGSNAGAYASTNDMNVSGYQATKEDGATAIDQRNAENLKPVIEASTSNSGAIDNRSSQAAYDTLAERGEAARQGSNLGKVVAEGANSAFTGIDTIARAFRSSSDSEKLDNYYDIGISQGLKPEEAQYFAAKATGEFGESQGDAYRELNSYYRSQGIRDDNYIAGAITAIDDAAKAPESGSYPTLTALADSRDAVQYQRDAVQPAPNEDVPQLPTQAQTAQPLTEVPGSRDAVQPALNEDVPQLPTQAQTAQPLTEVPGSRDAVQPAPNEDVPQVPTQAPAPQPARSVPPPAPSPSSAEPTNLKPQRPTGINAD</sequence>
<keyword evidence="2" id="KW-0812">Transmembrane</keyword>
<dbReference type="Pfam" id="PF07916">
    <property type="entry name" value="TraG_N"/>
    <property type="match status" value="1"/>
</dbReference>
<feature type="transmembrane region" description="Helical" evidence="2">
    <location>
        <begin position="374"/>
        <end position="398"/>
    </location>
</feature>
<dbReference type="RefSeq" id="WP_013100920.1">
    <property type="nucleotide sequence ID" value="NC_014124.1"/>
</dbReference>
<feature type="transmembrane region" description="Helical" evidence="2">
    <location>
        <begin position="431"/>
        <end position="456"/>
    </location>
</feature>